<feature type="non-terminal residue" evidence="2">
    <location>
        <position position="342"/>
    </location>
</feature>
<gene>
    <name evidence="2" type="ORF">N656DRAFT_691348</name>
</gene>
<dbReference type="Proteomes" id="UP001302812">
    <property type="component" value="Unassembled WGS sequence"/>
</dbReference>
<feature type="domain" description="Heterokaryon incompatibility" evidence="1">
    <location>
        <begin position="53"/>
        <end position="145"/>
    </location>
</feature>
<evidence type="ECO:0000259" key="1">
    <source>
        <dbReference type="Pfam" id="PF06985"/>
    </source>
</evidence>
<dbReference type="InterPro" id="IPR010730">
    <property type="entry name" value="HET"/>
</dbReference>
<reference evidence="2" key="1">
    <citation type="journal article" date="2023" name="Mol. Phylogenet. Evol.">
        <title>Genome-scale phylogeny and comparative genomics of the fungal order Sordariales.</title>
        <authorList>
            <person name="Hensen N."/>
            <person name="Bonometti L."/>
            <person name="Westerberg I."/>
            <person name="Brannstrom I.O."/>
            <person name="Guillou S."/>
            <person name="Cros-Aarteil S."/>
            <person name="Calhoun S."/>
            <person name="Haridas S."/>
            <person name="Kuo A."/>
            <person name="Mondo S."/>
            <person name="Pangilinan J."/>
            <person name="Riley R."/>
            <person name="LaButti K."/>
            <person name="Andreopoulos B."/>
            <person name="Lipzen A."/>
            <person name="Chen C."/>
            <person name="Yan M."/>
            <person name="Daum C."/>
            <person name="Ng V."/>
            <person name="Clum A."/>
            <person name="Steindorff A."/>
            <person name="Ohm R.A."/>
            <person name="Martin F."/>
            <person name="Silar P."/>
            <person name="Natvig D.O."/>
            <person name="Lalanne C."/>
            <person name="Gautier V."/>
            <person name="Ament-Velasquez S.L."/>
            <person name="Kruys A."/>
            <person name="Hutchinson M.I."/>
            <person name="Powell A.J."/>
            <person name="Barry K."/>
            <person name="Miller A.N."/>
            <person name="Grigoriev I.V."/>
            <person name="Debuchy R."/>
            <person name="Gladieux P."/>
            <person name="Hiltunen Thoren M."/>
            <person name="Johannesson H."/>
        </authorList>
    </citation>
    <scope>NUCLEOTIDE SEQUENCE</scope>
    <source>
        <strain evidence="2">CBS 508.74</strain>
    </source>
</reference>
<dbReference type="EMBL" id="MU853338">
    <property type="protein sequence ID" value="KAK4114000.1"/>
    <property type="molecule type" value="Genomic_DNA"/>
</dbReference>
<accession>A0AAN6TGJ5</accession>
<name>A0AAN6TGJ5_9PEZI</name>
<dbReference type="PANTHER" id="PTHR33112:SF10">
    <property type="entry name" value="TOL"/>
    <property type="match status" value="1"/>
</dbReference>
<dbReference type="AlphaFoldDB" id="A0AAN6TGJ5"/>
<sequence length="342" mass="39883">TTPTLAEPRNEDDSRMYREWLRVCDEDHRHADYYIAILPARVIVTNRRAMGRYITLTHRWQTDTPRTTQANLDDRRQGIKLNDLPQKFQDSVRATRQLGVRFLWIDSLCIVQDDAGDWAAEPGRMAEVYASAYCTISLSPAEKARGNFEEDVEKGDLSRRGWILQERVLSRRILHFTGDETYWECGSAIRSKSAGEIVRPGDRAGAPEPSRLLRGAPEVGFAMFRDLFVRYSRLELTERSDRPVAISGLEYRLEDLHRTRSLYGIVRRYLGESLLWQRSQDKWMEPLFDFRDKVSFWCIKGQRVPSWSWMAYTGEIGYISIPTDGLRWKTDTKFWVTGEKDL</sequence>
<evidence type="ECO:0000313" key="2">
    <source>
        <dbReference type="EMBL" id="KAK4114000.1"/>
    </source>
</evidence>
<dbReference type="RefSeq" id="XP_064671570.1">
    <property type="nucleotide sequence ID" value="XM_064810656.1"/>
</dbReference>
<reference evidence="2" key="2">
    <citation type="submission" date="2023-05" db="EMBL/GenBank/DDBJ databases">
        <authorList>
            <consortium name="Lawrence Berkeley National Laboratory"/>
            <person name="Steindorff A."/>
            <person name="Hensen N."/>
            <person name="Bonometti L."/>
            <person name="Westerberg I."/>
            <person name="Brannstrom I.O."/>
            <person name="Guillou S."/>
            <person name="Cros-Aarteil S."/>
            <person name="Calhoun S."/>
            <person name="Haridas S."/>
            <person name="Kuo A."/>
            <person name="Mondo S."/>
            <person name="Pangilinan J."/>
            <person name="Riley R."/>
            <person name="Labutti K."/>
            <person name="Andreopoulos B."/>
            <person name="Lipzen A."/>
            <person name="Chen C."/>
            <person name="Yanf M."/>
            <person name="Daum C."/>
            <person name="Ng V."/>
            <person name="Clum A."/>
            <person name="Ohm R."/>
            <person name="Martin F."/>
            <person name="Silar P."/>
            <person name="Natvig D."/>
            <person name="Lalanne C."/>
            <person name="Gautier V."/>
            <person name="Ament-Velasquez S.L."/>
            <person name="Kruys A."/>
            <person name="Hutchinson M.I."/>
            <person name="Powell A.J."/>
            <person name="Barry K."/>
            <person name="Miller A.N."/>
            <person name="Grigoriev I.V."/>
            <person name="Debuchy R."/>
            <person name="Gladieux P."/>
            <person name="Thoren M.H."/>
            <person name="Johannesson H."/>
        </authorList>
    </citation>
    <scope>NUCLEOTIDE SEQUENCE</scope>
    <source>
        <strain evidence="2">CBS 508.74</strain>
    </source>
</reference>
<dbReference type="GeneID" id="89934781"/>
<feature type="non-terminal residue" evidence="2">
    <location>
        <position position="1"/>
    </location>
</feature>
<protein>
    <submittedName>
        <fullName evidence="2">HET-domain-containing protein</fullName>
    </submittedName>
</protein>
<comment type="caution">
    <text evidence="2">The sequence shown here is derived from an EMBL/GenBank/DDBJ whole genome shotgun (WGS) entry which is preliminary data.</text>
</comment>
<evidence type="ECO:0000313" key="3">
    <source>
        <dbReference type="Proteomes" id="UP001302812"/>
    </source>
</evidence>
<keyword evidence="3" id="KW-1185">Reference proteome</keyword>
<organism evidence="2 3">
    <name type="scientific">Canariomyces notabilis</name>
    <dbReference type="NCBI Taxonomy" id="2074819"/>
    <lineage>
        <taxon>Eukaryota</taxon>
        <taxon>Fungi</taxon>
        <taxon>Dikarya</taxon>
        <taxon>Ascomycota</taxon>
        <taxon>Pezizomycotina</taxon>
        <taxon>Sordariomycetes</taxon>
        <taxon>Sordariomycetidae</taxon>
        <taxon>Sordariales</taxon>
        <taxon>Chaetomiaceae</taxon>
        <taxon>Canariomyces</taxon>
    </lineage>
</organism>
<proteinExistence type="predicted"/>
<dbReference type="Pfam" id="PF06985">
    <property type="entry name" value="HET"/>
    <property type="match status" value="1"/>
</dbReference>
<dbReference type="PANTHER" id="PTHR33112">
    <property type="entry name" value="DOMAIN PROTEIN, PUTATIVE-RELATED"/>
    <property type="match status" value="1"/>
</dbReference>